<proteinExistence type="predicted"/>
<sequence>MRIESFMCRAESVASPPQAAGVAWREINVLDALDRAVELIAKRVDTARARC</sequence>
<name>A0ABM8XWE3_9BURK</name>
<comment type="caution">
    <text evidence="1">The sequence shown here is derived from an EMBL/GenBank/DDBJ whole genome shotgun (WGS) entry which is preliminary data.</text>
</comment>
<reference evidence="1 2" key="1">
    <citation type="submission" date="2021-08" db="EMBL/GenBank/DDBJ databases">
        <authorList>
            <person name="Peeters C."/>
        </authorList>
    </citation>
    <scope>NUCLEOTIDE SEQUENCE [LARGE SCALE GENOMIC DNA]</scope>
    <source>
        <strain evidence="1 2">LMG 23992</strain>
    </source>
</reference>
<protein>
    <submittedName>
        <fullName evidence="1">Uncharacterized protein</fullName>
    </submittedName>
</protein>
<dbReference type="Proteomes" id="UP000727654">
    <property type="component" value="Unassembled WGS sequence"/>
</dbReference>
<gene>
    <name evidence="1" type="ORF">LMG23992_05317</name>
</gene>
<dbReference type="EMBL" id="CAJZAI010000026">
    <property type="protein sequence ID" value="CAG9184724.1"/>
    <property type="molecule type" value="Genomic_DNA"/>
</dbReference>
<organism evidence="1 2">
    <name type="scientific">Cupriavidus laharis</name>
    <dbReference type="NCBI Taxonomy" id="151654"/>
    <lineage>
        <taxon>Bacteria</taxon>
        <taxon>Pseudomonadati</taxon>
        <taxon>Pseudomonadota</taxon>
        <taxon>Betaproteobacteria</taxon>
        <taxon>Burkholderiales</taxon>
        <taxon>Burkholderiaceae</taxon>
        <taxon>Cupriavidus</taxon>
    </lineage>
</organism>
<evidence type="ECO:0000313" key="1">
    <source>
        <dbReference type="EMBL" id="CAG9184724.1"/>
    </source>
</evidence>
<accession>A0ABM8XWE3</accession>
<keyword evidence="2" id="KW-1185">Reference proteome</keyword>
<evidence type="ECO:0000313" key="2">
    <source>
        <dbReference type="Proteomes" id="UP000727654"/>
    </source>
</evidence>